<feature type="compositionally biased region" description="Basic and acidic residues" evidence="1">
    <location>
        <begin position="105"/>
        <end position="114"/>
    </location>
</feature>
<protein>
    <submittedName>
        <fullName evidence="3">Uncharacterized protein</fullName>
    </submittedName>
</protein>
<proteinExistence type="predicted"/>
<evidence type="ECO:0000313" key="4">
    <source>
        <dbReference type="Proteomes" id="UP000546126"/>
    </source>
</evidence>
<gene>
    <name evidence="3" type="ORF">HT134_30420</name>
</gene>
<dbReference type="AlphaFoldDB" id="A0A7Y6IV37"/>
<keyword evidence="2" id="KW-0732">Signal</keyword>
<feature type="compositionally biased region" description="Basic and acidic residues" evidence="1">
    <location>
        <begin position="86"/>
        <end position="97"/>
    </location>
</feature>
<name>A0A7Y6IV37_9ACTN</name>
<dbReference type="Proteomes" id="UP000546126">
    <property type="component" value="Unassembled WGS sequence"/>
</dbReference>
<feature type="region of interest" description="Disordered" evidence="1">
    <location>
        <begin position="86"/>
        <end position="120"/>
    </location>
</feature>
<comment type="caution">
    <text evidence="3">The sequence shown here is derived from an EMBL/GenBank/DDBJ whole genome shotgun (WGS) entry which is preliminary data.</text>
</comment>
<feature type="compositionally biased region" description="Low complexity" evidence="1">
    <location>
        <begin position="149"/>
        <end position="162"/>
    </location>
</feature>
<reference evidence="3 4" key="1">
    <citation type="submission" date="2020-06" db="EMBL/GenBank/DDBJ databases">
        <authorList>
            <person name="Chanama M."/>
        </authorList>
    </citation>
    <scope>NUCLEOTIDE SEQUENCE [LARGE SCALE GENOMIC DNA]</scope>
    <source>
        <strain evidence="3 4">TBRC6557</strain>
    </source>
</reference>
<accession>A0A7Y6IV37</accession>
<sequence length="179" mass="18657">MFKRRVGIMGAVGVLALSILSGSAMADETPAPVPDVTIVCRTGDGQVVRLAKAAKAVKVEKLKDGRVVISEGEPVEPGKMTRIERKPLSPEEAEKLAKALPEGTPRMHVERAEPADEAGAARIEDDEKAWIQDGRKVKEGEILDAVPAVPALPADGPDGAPPKGVTAPAATVTCEAGDK</sequence>
<keyword evidence="4" id="KW-1185">Reference proteome</keyword>
<evidence type="ECO:0000313" key="3">
    <source>
        <dbReference type="EMBL" id="NUW44408.1"/>
    </source>
</evidence>
<dbReference type="RefSeq" id="WP_175603923.1">
    <property type="nucleotide sequence ID" value="NZ_JABWGO010000009.1"/>
</dbReference>
<dbReference type="EMBL" id="JABWGO010000009">
    <property type="protein sequence ID" value="NUW44408.1"/>
    <property type="molecule type" value="Genomic_DNA"/>
</dbReference>
<feature type="region of interest" description="Disordered" evidence="1">
    <location>
        <begin position="149"/>
        <end position="179"/>
    </location>
</feature>
<organism evidence="3 4">
    <name type="scientific">Nonomuraea rhodomycinica</name>
    <dbReference type="NCBI Taxonomy" id="1712872"/>
    <lineage>
        <taxon>Bacteria</taxon>
        <taxon>Bacillati</taxon>
        <taxon>Actinomycetota</taxon>
        <taxon>Actinomycetes</taxon>
        <taxon>Streptosporangiales</taxon>
        <taxon>Streptosporangiaceae</taxon>
        <taxon>Nonomuraea</taxon>
    </lineage>
</organism>
<evidence type="ECO:0000256" key="2">
    <source>
        <dbReference type="SAM" id="SignalP"/>
    </source>
</evidence>
<evidence type="ECO:0000256" key="1">
    <source>
        <dbReference type="SAM" id="MobiDB-lite"/>
    </source>
</evidence>
<feature type="signal peptide" evidence="2">
    <location>
        <begin position="1"/>
        <end position="26"/>
    </location>
</feature>
<feature type="chain" id="PRO_5031150465" evidence="2">
    <location>
        <begin position="27"/>
        <end position="179"/>
    </location>
</feature>